<dbReference type="Proteomes" id="UP001055712">
    <property type="component" value="Unassembled WGS sequence"/>
</dbReference>
<keyword evidence="2" id="KW-1185">Reference proteome</keyword>
<dbReference type="AlphaFoldDB" id="A0A9D4TZL8"/>
<protein>
    <submittedName>
        <fullName evidence="1">Uncharacterized protein</fullName>
    </submittedName>
</protein>
<reference evidence="1" key="2">
    <citation type="submission" date="2020-11" db="EMBL/GenBank/DDBJ databases">
        <authorList>
            <person name="Cecchin M."/>
            <person name="Marcolungo L."/>
            <person name="Rossato M."/>
            <person name="Girolomoni L."/>
            <person name="Cosentino E."/>
            <person name="Cuine S."/>
            <person name="Li-Beisson Y."/>
            <person name="Delledonne M."/>
            <person name="Ballottari M."/>
        </authorList>
    </citation>
    <scope>NUCLEOTIDE SEQUENCE</scope>
    <source>
        <strain evidence="1">211/11P</strain>
        <tissue evidence="1">Whole cell</tissue>
    </source>
</reference>
<gene>
    <name evidence="1" type="ORF">D9Q98_001291</name>
</gene>
<reference evidence="1" key="1">
    <citation type="journal article" date="2019" name="Plant J.">
        <title>Chlorella vulgaris genome assembly and annotation reveals the molecular basis for metabolic acclimation to high light conditions.</title>
        <authorList>
            <person name="Cecchin M."/>
            <person name="Marcolungo L."/>
            <person name="Rossato M."/>
            <person name="Girolomoni L."/>
            <person name="Cosentino E."/>
            <person name="Cuine S."/>
            <person name="Li-Beisson Y."/>
            <person name="Delledonne M."/>
            <person name="Ballottari M."/>
        </authorList>
    </citation>
    <scope>NUCLEOTIDE SEQUENCE</scope>
    <source>
        <strain evidence="1">211/11P</strain>
    </source>
</reference>
<evidence type="ECO:0000313" key="1">
    <source>
        <dbReference type="EMBL" id="KAI3438876.1"/>
    </source>
</evidence>
<name>A0A9D4TZL8_CHLVU</name>
<comment type="caution">
    <text evidence="1">The sequence shown here is derived from an EMBL/GenBank/DDBJ whole genome shotgun (WGS) entry which is preliminary data.</text>
</comment>
<dbReference type="EMBL" id="SIDB01000001">
    <property type="protein sequence ID" value="KAI3438876.1"/>
    <property type="molecule type" value="Genomic_DNA"/>
</dbReference>
<accession>A0A9D4TZL8</accession>
<evidence type="ECO:0000313" key="2">
    <source>
        <dbReference type="Proteomes" id="UP001055712"/>
    </source>
</evidence>
<sequence length="190" mass="20982">MTASTDLQPALHEDEEPIQMVTVPPNMRQYSIVDEPTFKPHHVTYDDMMFGPSGSTTAISAISEGLAHRQDTLEEDSNEAAASTEEETITAEEMEADEVSLVERRIKNKEVVQVPAVCRGCGAPVLSQAAIKASCKLGRTPNNSPMVRAQPEHELTSAFLEKHMVTAEMPQREVIFYHGQSAWSVNRAMK</sequence>
<organism evidence="1 2">
    <name type="scientific">Chlorella vulgaris</name>
    <name type="common">Green alga</name>
    <dbReference type="NCBI Taxonomy" id="3077"/>
    <lineage>
        <taxon>Eukaryota</taxon>
        <taxon>Viridiplantae</taxon>
        <taxon>Chlorophyta</taxon>
        <taxon>core chlorophytes</taxon>
        <taxon>Trebouxiophyceae</taxon>
        <taxon>Chlorellales</taxon>
        <taxon>Chlorellaceae</taxon>
        <taxon>Chlorella clade</taxon>
        <taxon>Chlorella</taxon>
    </lineage>
</organism>
<proteinExistence type="predicted"/>